<keyword evidence="3" id="KW-0238">DNA-binding</keyword>
<dbReference type="GO" id="GO:0043565">
    <property type="term" value="F:sequence-specific DNA binding"/>
    <property type="evidence" value="ECO:0007669"/>
    <property type="project" value="InterPro"/>
</dbReference>
<accession>A0A6A6LTT3</accession>
<dbReference type="AlphaFoldDB" id="A0A6A6LTT3"/>
<organism evidence="9 10">
    <name type="scientific">Hevea brasiliensis</name>
    <name type="common">Para rubber tree</name>
    <name type="synonym">Siphonia brasiliensis</name>
    <dbReference type="NCBI Taxonomy" id="3981"/>
    <lineage>
        <taxon>Eukaryota</taxon>
        <taxon>Viridiplantae</taxon>
        <taxon>Streptophyta</taxon>
        <taxon>Embryophyta</taxon>
        <taxon>Tracheophyta</taxon>
        <taxon>Spermatophyta</taxon>
        <taxon>Magnoliopsida</taxon>
        <taxon>eudicotyledons</taxon>
        <taxon>Gunneridae</taxon>
        <taxon>Pentapetalae</taxon>
        <taxon>rosids</taxon>
        <taxon>fabids</taxon>
        <taxon>Malpighiales</taxon>
        <taxon>Euphorbiaceae</taxon>
        <taxon>Crotonoideae</taxon>
        <taxon>Micrandreae</taxon>
        <taxon>Hevea</taxon>
    </lineage>
</organism>
<evidence type="ECO:0000256" key="2">
    <source>
        <dbReference type="ARBA" id="ARBA00023015"/>
    </source>
</evidence>
<keyword evidence="6" id="KW-0175">Coiled coil</keyword>
<keyword evidence="4" id="KW-0804">Transcription</keyword>
<evidence type="ECO:0000256" key="5">
    <source>
        <dbReference type="ARBA" id="ARBA00023242"/>
    </source>
</evidence>
<feature type="compositionally biased region" description="Polar residues" evidence="7">
    <location>
        <begin position="168"/>
        <end position="203"/>
    </location>
</feature>
<evidence type="ECO:0000313" key="9">
    <source>
        <dbReference type="EMBL" id="KAF2304821.1"/>
    </source>
</evidence>
<evidence type="ECO:0000256" key="4">
    <source>
        <dbReference type="ARBA" id="ARBA00023163"/>
    </source>
</evidence>
<feature type="coiled-coil region" evidence="6">
    <location>
        <begin position="52"/>
        <end position="100"/>
    </location>
</feature>
<comment type="subcellular location">
    <subcellularLocation>
        <location evidence="1">Nucleus</location>
    </subcellularLocation>
</comment>
<comment type="caution">
    <text evidence="9">The sequence shown here is derived from an EMBL/GenBank/DDBJ whole genome shotgun (WGS) entry which is preliminary data.</text>
</comment>
<dbReference type="Pfam" id="PF03106">
    <property type="entry name" value="WRKY"/>
    <property type="match status" value="1"/>
</dbReference>
<proteinExistence type="predicted"/>
<feature type="domain" description="WRKY" evidence="8">
    <location>
        <begin position="234"/>
        <end position="273"/>
    </location>
</feature>
<evidence type="ECO:0000259" key="8">
    <source>
        <dbReference type="PROSITE" id="PS50811"/>
    </source>
</evidence>
<dbReference type="SMART" id="SM00774">
    <property type="entry name" value="WRKY"/>
    <property type="match status" value="1"/>
</dbReference>
<dbReference type="Gene3D" id="2.20.25.80">
    <property type="entry name" value="WRKY domain"/>
    <property type="match status" value="1"/>
</dbReference>
<protein>
    <recommendedName>
        <fullName evidence="8">WRKY domain-containing protein</fullName>
    </recommendedName>
</protein>
<evidence type="ECO:0000256" key="1">
    <source>
        <dbReference type="ARBA" id="ARBA00004123"/>
    </source>
</evidence>
<sequence>MKGESSSAIVDSVVNVSDIYLLKIWLNLFYFVSTGLNLLTSSSGVSEKENGNKLPNNELKKLQAELDRLHDENKNLRSILDQISKSYKELQAQLLMAMQKQAKGNRGEQVNFGLPFRQISHVRQREGKGKAEWHRKSHNVSPTVYGPTPICRIRCQHPSVSDDKAQDVSVSPTNTTEALSQINPGKQASTDDGLDQTSQSWGSPKSPRLEPGKNEEQVPEVPFRKARVSVRARSEAPLITDGCQWRKYGQKMAKGNPCPRAYYRCTMAVGCPVPATAMANTTSAAAAMLLSGSITSKEGLPSNNSFFPSLPYASTMATLSASAPFPTITLDLTQSPNPIPVFRSPLSTTFPLPLHGCPQPQLLGHPMYVPSKLPAAAIPSVQLGQRHASMVETVTAAIASDPNFTAALAAAISSVIGTQKSNDGSSSKSVP</sequence>
<evidence type="ECO:0000256" key="6">
    <source>
        <dbReference type="SAM" id="Coils"/>
    </source>
</evidence>
<dbReference type="PROSITE" id="PS50811">
    <property type="entry name" value="WRKY"/>
    <property type="match status" value="1"/>
</dbReference>
<dbReference type="PANTHER" id="PTHR31429">
    <property type="entry name" value="WRKY TRANSCRIPTION FACTOR 36-RELATED"/>
    <property type="match status" value="1"/>
</dbReference>
<dbReference type="InterPro" id="IPR044810">
    <property type="entry name" value="WRKY_plant"/>
</dbReference>
<evidence type="ECO:0000256" key="3">
    <source>
        <dbReference type="ARBA" id="ARBA00023125"/>
    </source>
</evidence>
<dbReference type="EMBL" id="JAAGAX010000009">
    <property type="protein sequence ID" value="KAF2304821.1"/>
    <property type="molecule type" value="Genomic_DNA"/>
</dbReference>
<keyword evidence="5" id="KW-0539">Nucleus</keyword>
<dbReference type="GO" id="GO:0005634">
    <property type="term" value="C:nucleus"/>
    <property type="evidence" value="ECO:0007669"/>
    <property type="project" value="UniProtKB-SubCell"/>
</dbReference>
<feature type="region of interest" description="Disordered" evidence="7">
    <location>
        <begin position="125"/>
        <end position="145"/>
    </location>
</feature>
<gene>
    <name evidence="9" type="ORF">GH714_038071</name>
</gene>
<feature type="compositionally biased region" description="Basic and acidic residues" evidence="7">
    <location>
        <begin position="125"/>
        <end position="134"/>
    </location>
</feature>
<evidence type="ECO:0000313" key="10">
    <source>
        <dbReference type="Proteomes" id="UP000467840"/>
    </source>
</evidence>
<reference evidence="9 10" key="1">
    <citation type="journal article" date="2020" name="Mol. Plant">
        <title>The Chromosome-Based Rubber Tree Genome Provides New Insights into Spurge Genome Evolution and Rubber Biosynthesis.</title>
        <authorList>
            <person name="Liu J."/>
            <person name="Shi C."/>
            <person name="Shi C.C."/>
            <person name="Li W."/>
            <person name="Zhang Q.J."/>
            <person name="Zhang Y."/>
            <person name="Li K."/>
            <person name="Lu H.F."/>
            <person name="Shi C."/>
            <person name="Zhu S.T."/>
            <person name="Xiao Z.Y."/>
            <person name="Nan H."/>
            <person name="Yue Y."/>
            <person name="Zhu X.G."/>
            <person name="Wu Y."/>
            <person name="Hong X.N."/>
            <person name="Fan G.Y."/>
            <person name="Tong Y."/>
            <person name="Zhang D."/>
            <person name="Mao C.L."/>
            <person name="Liu Y.L."/>
            <person name="Hao S.J."/>
            <person name="Liu W.Q."/>
            <person name="Lv M.Q."/>
            <person name="Zhang H.B."/>
            <person name="Liu Y."/>
            <person name="Hu-Tang G.R."/>
            <person name="Wang J.P."/>
            <person name="Wang J.H."/>
            <person name="Sun Y.H."/>
            <person name="Ni S.B."/>
            <person name="Chen W.B."/>
            <person name="Zhang X.C."/>
            <person name="Jiao Y.N."/>
            <person name="Eichler E.E."/>
            <person name="Li G.H."/>
            <person name="Liu X."/>
            <person name="Gao L.Z."/>
        </authorList>
    </citation>
    <scope>NUCLEOTIDE SEQUENCE [LARGE SCALE GENOMIC DNA]</scope>
    <source>
        <strain evidence="10">cv. GT1</strain>
        <tissue evidence="9">Leaf</tissue>
    </source>
</reference>
<keyword evidence="10" id="KW-1185">Reference proteome</keyword>
<feature type="compositionally biased region" description="Basic and acidic residues" evidence="7">
    <location>
        <begin position="207"/>
        <end position="216"/>
    </location>
</feature>
<dbReference type="GO" id="GO:0003700">
    <property type="term" value="F:DNA-binding transcription factor activity"/>
    <property type="evidence" value="ECO:0007669"/>
    <property type="project" value="InterPro"/>
</dbReference>
<dbReference type="PANTHER" id="PTHR31429:SF59">
    <property type="entry name" value="WRKY TRANSCRIPTION FACTOR 47-RELATED"/>
    <property type="match status" value="1"/>
</dbReference>
<name>A0A6A6LTT3_HEVBR</name>
<dbReference type="InterPro" id="IPR036576">
    <property type="entry name" value="WRKY_dom_sf"/>
</dbReference>
<feature type="region of interest" description="Disordered" evidence="7">
    <location>
        <begin position="158"/>
        <end position="220"/>
    </location>
</feature>
<dbReference type="Proteomes" id="UP000467840">
    <property type="component" value="Chromosome 16"/>
</dbReference>
<keyword evidence="2" id="KW-0805">Transcription regulation</keyword>
<dbReference type="SUPFAM" id="SSF118290">
    <property type="entry name" value="WRKY DNA-binding domain"/>
    <property type="match status" value="1"/>
</dbReference>
<dbReference type="InterPro" id="IPR003657">
    <property type="entry name" value="WRKY_dom"/>
</dbReference>
<evidence type="ECO:0000256" key="7">
    <source>
        <dbReference type="SAM" id="MobiDB-lite"/>
    </source>
</evidence>